<reference evidence="3" key="1">
    <citation type="journal article" date="2023" name="Mol. Phylogenet. Evol.">
        <title>Genome-scale phylogeny and comparative genomics of the fungal order Sordariales.</title>
        <authorList>
            <person name="Hensen N."/>
            <person name="Bonometti L."/>
            <person name="Westerberg I."/>
            <person name="Brannstrom I.O."/>
            <person name="Guillou S."/>
            <person name="Cros-Aarteil S."/>
            <person name="Calhoun S."/>
            <person name="Haridas S."/>
            <person name="Kuo A."/>
            <person name="Mondo S."/>
            <person name="Pangilinan J."/>
            <person name="Riley R."/>
            <person name="LaButti K."/>
            <person name="Andreopoulos B."/>
            <person name="Lipzen A."/>
            <person name="Chen C."/>
            <person name="Yan M."/>
            <person name="Daum C."/>
            <person name="Ng V."/>
            <person name="Clum A."/>
            <person name="Steindorff A."/>
            <person name="Ohm R.A."/>
            <person name="Martin F."/>
            <person name="Silar P."/>
            <person name="Natvig D.O."/>
            <person name="Lalanne C."/>
            <person name="Gautier V."/>
            <person name="Ament-Velasquez S.L."/>
            <person name="Kruys A."/>
            <person name="Hutchinson M.I."/>
            <person name="Powell A.J."/>
            <person name="Barry K."/>
            <person name="Miller A.N."/>
            <person name="Grigoriev I.V."/>
            <person name="Debuchy R."/>
            <person name="Gladieux P."/>
            <person name="Hiltunen Thoren M."/>
            <person name="Johannesson H."/>
        </authorList>
    </citation>
    <scope>NUCLEOTIDE SEQUENCE</scope>
    <source>
        <strain evidence="3">CBS 118394</strain>
    </source>
</reference>
<dbReference type="Gene3D" id="1.20.1050.10">
    <property type="match status" value="1"/>
</dbReference>
<evidence type="ECO:0000313" key="3">
    <source>
        <dbReference type="EMBL" id="KAK3326272.1"/>
    </source>
</evidence>
<dbReference type="PANTHER" id="PTHR44051">
    <property type="entry name" value="GLUTATHIONE S-TRANSFERASE-RELATED"/>
    <property type="match status" value="1"/>
</dbReference>
<dbReference type="InterPro" id="IPR004045">
    <property type="entry name" value="Glutathione_S-Trfase_N"/>
</dbReference>
<dbReference type="CDD" id="cd03194">
    <property type="entry name" value="GST_C_3"/>
    <property type="match status" value="1"/>
</dbReference>
<comment type="similarity">
    <text evidence="1">Belongs to the GST superfamily.</text>
</comment>
<gene>
    <name evidence="3" type="ORF">B0H66DRAFT_550528</name>
</gene>
<evidence type="ECO:0000256" key="1">
    <source>
        <dbReference type="ARBA" id="ARBA00007409"/>
    </source>
</evidence>
<evidence type="ECO:0000313" key="4">
    <source>
        <dbReference type="Proteomes" id="UP001283341"/>
    </source>
</evidence>
<reference evidence="3" key="2">
    <citation type="submission" date="2023-06" db="EMBL/GenBank/DDBJ databases">
        <authorList>
            <consortium name="Lawrence Berkeley National Laboratory"/>
            <person name="Haridas S."/>
            <person name="Hensen N."/>
            <person name="Bonometti L."/>
            <person name="Westerberg I."/>
            <person name="Brannstrom I.O."/>
            <person name="Guillou S."/>
            <person name="Cros-Aarteil S."/>
            <person name="Calhoun S."/>
            <person name="Kuo A."/>
            <person name="Mondo S."/>
            <person name="Pangilinan J."/>
            <person name="Riley R."/>
            <person name="Labutti K."/>
            <person name="Andreopoulos B."/>
            <person name="Lipzen A."/>
            <person name="Chen C."/>
            <person name="Yanf M."/>
            <person name="Daum C."/>
            <person name="Ng V."/>
            <person name="Clum A."/>
            <person name="Steindorff A."/>
            <person name="Ohm R."/>
            <person name="Martin F."/>
            <person name="Silar P."/>
            <person name="Natvig D."/>
            <person name="Lalanne C."/>
            <person name="Gautier V."/>
            <person name="Ament-Velasquez S.L."/>
            <person name="Kruys A."/>
            <person name="Hutchinson M.I."/>
            <person name="Powell A.J."/>
            <person name="Barry K."/>
            <person name="Miller A.N."/>
            <person name="Grigoriev I.V."/>
            <person name="Debuchy R."/>
            <person name="Gladieux P."/>
            <person name="Thoren M.H."/>
            <person name="Johannesson H."/>
        </authorList>
    </citation>
    <scope>NUCLEOTIDE SEQUENCE</scope>
    <source>
        <strain evidence="3">CBS 118394</strain>
    </source>
</reference>
<feature type="domain" description="GST N-terminal" evidence="2">
    <location>
        <begin position="3"/>
        <end position="90"/>
    </location>
</feature>
<dbReference type="AlphaFoldDB" id="A0AAE0IJG8"/>
<name>A0AAE0IJG8_9PEZI</name>
<keyword evidence="4" id="KW-1185">Reference proteome</keyword>
<dbReference type="SUPFAM" id="SSF52833">
    <property type="entry name" value="Thioredoxin-like"/>
    <property type="match status" value="1"/>
</dbReference>
<dbReference type="InterPro" id="IPR036249">
    <property type="entry name" value="Thioredoxin-like_sf"/>
</dbReference>
<dbReference type="PROSITE" id="PS50404">
    <property type="entry name" value="GST_NTER"/>
    <property type="match status" value="1"/>
</dbReference>
<dbReference type="PANTHER" id="PTHR44051:SF8">
    <property type="entry name" value="GLUTATHIONE S-TRANSFERASE GSTA"/>
    <property type="match status" value="1"/>
</dbReference>
<comment type="caution">
    <text evidence="3">The sequence shown here is derived from an EMBL/GenBank/DDBJ whole genome shotgun (WGS) entry which is preliminary data.</text>
</comment>
<dbReference type="SUPFAM" id="SSF47616">
    <property type="entry name" value="GST C-terminal domain-like"/>
    <property type="match status" value="1"/>
</dbReference>
<accession>A0AAE0IJG8</accession>
<dbReference type="Gene3D" id="3.40.30.10">
    <property type="entry name" value="Glutaredoxin"/>
    <property type="match status" value="1"/>
</dbReference>
<dbReference type="EMBL" id="JAUEDM010000002">
    <property type="protein sequence ID" value="KAK3326272.1"/>
    <property type="molecule type" value="Genomic_DNA"/>
</dbReference>
<sequence>MVYHLYITNKNYSSWSLRPWLLMRVLGIPFDEHLVPIISGSISQPHWKSFSPVAHVPCLHDSSLSEEQSIILWESIAIVEHLAEAISDKHIYPVPERKAARAWARSAVAEMHAGFGAIRNEMSMNIGLRIQLNVTKISGGLRRDLERIGELWTEGLEKFGGPYLAGGEFTAVDAFYAPIVLRMQTFVGSMDLLGEKSKQYVDMMLGLPEMVEWVGDALKETGRDVLHDEDSIGGRKVLADLRAKEE</sequence>
<dbReference type="InterPro" id="IPR036282">
    <property type="entry name" value="Glutathione-S-Trfase_C_sf"/>
</dbReference>
<evidence type="ECO:0000259" key="2">
    <source>
        <dbReference type="PROSITE" id="PS50404"/>
    </source>
</evidence>
<dbReference type="Pfam" id="PF13409">
    <property type="entry name" value="GST_N_2"/>
    <property type="match status" value="1"/>
</dbReference>
<protein>
    <recommendedName>
        <fullName evidence="2">GST N-terminal domain-containing protein</fullName>
    </recommendedName>
</protein>
<organism evidence="3 4">
    <name type="scientific">Apodospora peruviana</name>
    <dbReference type="NCBI Taxonomy" id="516989"/>
    <lineage>
        <taxon>Eukaryota</taxon>
        <taxon>Fungi</taxon>
        <taxon>Dikarya</taxon>
        <taxon>Ascomycota</taxon>
        <taxon>Pezizomycotina</taxon>
        <taxon>Sordariomycetes</taxon>
        <taxon>Sordariomycetidae</taxon>
        <taxon>Sordariales</taxon>
        <taxon>Lasiosphaeriaceae</taxon>
        <taxon>Apodospora</taxon>
    </lineage>
</organism>
<dbReference type="Proteomes" id="UP001283341">
    <property type="component" value="Unassembled WGS sequence"/>
</dbReference>
<proteinExistence type="inferred from homology"/>